<dbReference type="Proteomes" id="UP000235371">
    <property type="component" value="Unassembled WGS sequence"/>
</dbReference>
<protein>
    <submittedName>
        <fullName evidence="1">Uncharacterized protein</fullName>
    </submittedName>
</protein>
<accession>A0A2J6SV89</accession>
<sequence>MRACVHLFSISVQCSRGRKERNVGVQQRRIIALARDLVEVTGQGPSRTVVASWASGPNRNASNKSLALVLGAKGAKRRSHTFMEEKTGGAVSRDGIWLHQSDDVCKSKAPNGSATSCQWTIRRHN</sequence>
<proteinExistence type="predicted"/>
<evidence type="ECO:0000313" key="1">
    <source>
        <dbReference type="EMBL" id="PMD54679.1"/>
    </source>
</evidence>
<dbReference type="GeneID" id="36578400"/>
<keyword evidence="2" id="KW-1185">Reference proteome</keyword>
<organism evidence="1 2">
    <name type="scientific">Hyaloscypha bicolor E</name>
    <dbReference type="NCBI Taxonomy" id="1095630"/>
    <lineage>
        <taxon>Eukaryota</taxon>
        <taxon>Fungi</taxon>
        <taxon>Dikarya</taxon>
        <taxon>Ascomycota</taxon>
        <taxon>Pezizomycotina</taxon>
        <taxon>Leotiomycetes</taxon>
        <taxon>Helotiales</taxon>
        <taxon>Hyaloscyphaceae</taxon>
        <taxon>Hyaloscypha</taxon>
        <taxon>Hyaloscypha bicolor</taxon>
    </lineage>
</organism>
<reference evidence="1 2" key="1">
    <citation type="submission" date="2016-04" db="EMBL/GenBank/DDBJ databases">
        <title>A degradative enzymes factory behind the ericoid mycorrhizal symbiosis.</title>
        <authorList>
            <consortium name="DOE Joint Genome Institute"/>
            <person name="Martino E."/>
            <person name="Morin E."/>
            <person name="Grelet G."/>
            <person name="Kuo A."/>
            <person name="Kohler A."/>
            <person name="Daghino S."/>
            <person name="Barry K."/>
            <person name="Choi C."/>
            <person name="Cichocki N."/>
            <person name="Clum A."/>
            <person name="Copeland A."/>
            <person name="Hainaut M."/>
            <person name="Haridas S."/>
            <person name="Labutti K."/>
            <person name="Lindquist E."/>
            <person name="Lipzen A."/>
            <person name="Khouja H.-R."/>
            <person name="Murat C."/>
            <person name="Ohm R."/>
            <person name="Olson A."/>
            <person name="Spatafora J."/>
            <person name="Veneault-Fourrey C."/>
            <person name="Henrissat B."/>
            <person name="Grigoriev I."/>
            <person name="Martin F."/>
            <person name="Perotto S."/>
        </authorList>
    </citation>
    <scope>NUCLEOTIDE SEQUENCE [LARGE SCALE GENOMIC DNA]</scope>
    <source>
        <strain evidence="1 2">E</strain>
    </source>
</reference>
<name>A0A2J6SV89_9HELO</name>
<dbReference type="EMBL" id="KZ613859">
    <property type="protein sequence ID" value="PMD54679.1"/>
    <property type="molecule type" value="Genomic_DNA"/>
</dbReference>
<dbReference type="AlphaFoldDB" id="A0A2J6SV89"/>
<gene>
    <name evidence="1" type="ORF">K444DRAFT_110759</name>
</gene>
<dbReference type="InParanoid" id="A0A2J6SV89"/>
<dbReference type="RefSeq" id="XP_024731583.1">
    <property type="nucleotide sequence ID" value="XM_024870318.1"/>
</dbReference>
<evidence type="ECO:0000313" key="2">
    <source>
        <dbReference type="Proteomes" id="UP000235371"/>
    </source>
</evidence>